<dbReference type="AlphaFoldDB" id="A0A510DVD1"/>
<accession>A0A510DVD1</accession>
<dbReference type="EMBL" id="AP018929">
    <property type="protein sequence ID" value="BBG24137.1"/>
    <property type="molecule type" value="Genomic_DNA"/>
</dbReference>
<evidence type="ECO:0000259" key="1">
    <source>
        <dbReference type="PROSITE" id="PS51186"/>
    </source>
</evidence>
<gene>
    <name evidence="2" type="ORF">IC006_1440</name>
    <name evidence="3" type="ORF">IC007_1416</name>
</gene>
<dbReference type="Pfam" id="PF00583">
    <property type="entry name" value="Acetyltransf_1"/>
    <property type="match status" value="1"/>
</dbReference>
<proteinExistence type="predicted"/>
<evidence type="ECO:0000313" key="4">
    <source>
        <dbReference type="Proteomes" id="UP000322983"/>
    </source>
</evidence>
<evidence type="ECO:0000313" key="2">
    <source>
        <dbReference type="EMBL" id="BBG24137.1"/>
    </source>
</evidence>
<dbReference type="PROSITE" id="PS51186">
    <property type="entry name" value="GNAT"/>
    <property type="match status" value="1"/>
</dbReference>
<reference evidence="2 4" key="2">
    <citation type="journal article" date="2020" name="Int. J. Syst. Evol. Microbiol.">
        <title>Sulfuracidifex tepidarius gen. nov., sp. nov. and transfer of Sulfolobus metallicus Huber and Stetter 1992 to the genus Sulfuracidifex as Sulfuracidifex metallicus comb. nov.</title>
        <authorList>
            <person name="Itoh T."/>
            <person name="Miura T."/>
            <person name="Sakai H.D."/>
            <person name="Kato S."/>
            <person name="Ohkuma M."/>
            <person name="Takashina T."/>
        </authorList>
    </citation>
    <scope>NUCLEOTIDE SEQUENCE [LARGE SCALE GENOMIC DNA]</scope>
    <source>
        <strain evidence="2 4">IC-006</strain>
        <strain evidence="3">IC-007</strain>
    </source>
</reference>
<dbReference type="Proteomes" id="UP000322983">
    <property type="component" value="Chromosome"/>
</dbReference>
<dbReference type="InterPro" id="IPR000182">
    <property type="entry name" value="GNAT_dom"/>
</dbReference>
<reference evidence="5" key="1">
    <citation type="submission" date="2018-09" db="EMBL/GenBank/DDBJ databases">
        <title>Complete Genome Sequencing of Sulfolobus sp. JCM 16834.</title>
        <authorList>
            <person name="Kato S."/>
            <person name="Itoh T."/>
            <person name="Ohkuma M."/>
        </authorList>
    </citation>
    <scope>NUCLEOTIDE SEQUENCE [LARGE SCALE GENOMIC DNA]</scope>
    <source>
        <strain evidence="5">IC-007</strain>
    </source>
</reference>
<protein>
    <recommendedName>
        <fullName evidence="1">N-acetyltransferase domain-containing protein</fullName>
    </recommendedName>
</protein>
<dbReference type="CDD" id="cd04301">
    <property type="entry name" value="NAT_SF"/>
    <property type="match status" value="1"/>
</dbReference>
<name>A0A510DVD1_9CREN</name>
<organism evidence="2 4">
    <name type="scientific">Sulfuracidifex tepidarius</name>
    <dbReference type="NCBI Taxonomy" id="1294262"/>
    <lineage>
        <taxon>Archaea</taxon>
        <taxon>Thermoproteota</taxon>
        <taxon>Thermoprotei</taxon>
        <taxon>Sulfolobales</taxon>
        <taxon>Sulfolobaceae</taxon>
        <taxon>Sulfuracidifex</taxon>
    </lineage>
</organism>
<dbReference type="Proteomes" id="UP000325030">
    <property type="component" value="Chromosome"/>
</dbReference>
<evidence type="ECO:0000313" key="5">
    <source>
        <dbReference type="Proteomes" id="UP000325030"/>
    </source>
</evidence>
<evidence type="ECO:0000313" key="3">
    <source>
        <dbReference type="EMBL" id="BBG26893.1"/>
    </source>
</evidence>
<accession>A0A510E303</accession>
<dbReference type="Gene3D" id="3.40.630.30">
    <property type="match status" value="1"/>
</dbReference>
<dbReference type="SUPFAM" id="SSF55729">
    <property type="entry name" value="Acyl-CoA N-acyltransferases (Nat)"/>
    <property type="match status" value="1"/>
</dbReference>
<keyword evidence="4" id="KW-1185">Reference proteome</keyword>
<feature type="domain" description="N-acetyltransferase" evidence="1">
    <location>
        <begin position="2"/>
        <end position="142"/>
    </location>
</feature>
<dbReference type="STRING" id="1294262.GCA_001316085_00617"/>
<dbReference type="KEGG" id="step:IC006_1440"/>
<dbReference type="EMBL" id="AP018930">
    <property type="protein sequence ID" value="BBG26893.1"/>
    <property type="molecule type" value="Genomic_DNA"/>
</dbReference>
<dbReference type="GO" id="GO:0016747">
    <property type="term" value="F:acyltransferase activity, transferring groups other than amino-acyl groups"/>
    <property type="evidence" value="ECO:0007669"/>
    <property type="project" value="InterPro"/>
</dbReference>
<sequence>MLEIRRASMDDLTHLMDLYSSLTDEDLYMRFFVYHKVSEEEVRRILTQEDHITILACRDGKVVGEGSLYDNGEFSLVVRREHRRLGIGTRIVSSLISLAKEKGLPRVIFYTLPNNYPMIAIGRKLGFSLKFDDEEVVGSRAP</sequence>
<dbReference type="InterPro" id="IPR016181">
    <property type="entry name" value="Acyl_CoA_acyltransferase"/>
</dbReference>